<name>I6YT51_MELRP</name>
<comment type="cofactor">
    <cofactor evidence="1">
        <name>Zn(2+)</name>
        <dbReference type="ChEBI" id="CHEBI:29105"/>
    </cofactor>
</comment>
<dbReference type="SMART" id="SM00863">
    <property type="entry name" value="tRNA_SAD"/>
    <property type="match status" value="1"/>
</dbReference>
<keyword evidence="4" id="KW-0862">Zinc</keyword>
<keyword evidence="7" id="KW-1185">Reference proteome</keyword>
<evidence type="ECO:0000313" key="7">
    <source>
        <dbReference type="Proteomes" id="UP000009011"/>
    </source>
</evidence>
<dbReference type="GO" id="GO:0004813">
    <property type="term" value="F:alanine-tRNA ligase activity"/>
    <property type="evidence" value="ECO:0007669"/>
    <property type="project" value="InterPro"/>
</dbReference>
<accession>I6YT51</accession>
<sequence length="149" mass="17254">MYNENPKEYYPPMHTAEHLLNGTMNKIYNCGRAFSAHIEKKKSKCDYKFDRNLTEEEIRKIEEIINQLIRDDLPVKEDFITRKEAESKFNLERLPEEAGDTIRIIKIGDYDACPCSGVHVNSTSEIKSFRIVSTSHQDGALRVRFKIGA</sequence>
<comment type="subcellular location">
    <subcellularLocation>
        <location evidence="2">Cytoplasm</location>
    </subcellularLocation>
</comment>
<dbReference type="Pfam" id="PF07973">
    <property type="entry name" value="tRNA_SAD"/>
    <property type="match status" value="1"/>
</dbReference>
<dbReference type="EMBL" id="CP003557">
    <property type="protein sequence ID" value="AFN73732.1"/>
    <property type="molecule type" value="Genomic_DNA"/>
</dbReference>
<dbReference type="AlphaFoldDB" id="I6YT51"/>
<proteinExistence type="predicted"/>
<dbReference type="GO" id="GO:0005524">
    <property type="term" value="F:ATP binding"/>
    <property type="evidence" value="ECO:0007669"/>
    <property type="project" value="InterPro"/>
</dbReference>
<dbReference type="HOGENOM" id="CLU_1693793_0_0_10"/>
<dbReference type="eggNOG" id="COG0013">
    <property type="taxonomic scope" value="Bacteria"/>
</dbReference>
<organism evidence="6 7">
    <name type="scientific">Melioribacter roseus (strain DSM 23840 / JCM 17771 / VKM B-2668 / P3M-2)</name>
    <dbReference type="NCBI Taxonomy" id="1191523"/>
    <lineage>
        <taxon>Bacteria</taxon>
        <taxon>Pseudomonadati</taxon>
        <taxon>Ignavibacteriota</taxon>
        <taxon>Ignavibacteria</taxon>
        <taxon>Ignavibacteriales</taxon>
        <taxon>Melioribacteraceae</taxon>
        <taxon>Melioribacter</taxon>
    </lineage>
</organism>
<dbReference type="GO" id="GO:0005737">
    <property type="term" value="C:cytoplasm"/>
    <property type="evidence" value="ECO:0007669"/>
    <property type="project" value="UniProtKB-SubCell"/>
</dbReference>
<dbReference type="STRING" id="1191523.MROS_0489"/>
<protein>
    <submittedName>
        <fullName evidence="6">Threonyl/alanyl tRNA synthetase SAD</fullName>
    </submittedName>
</protein>
<dbReference type="GO" id="GO:0046872">
    <property type="term" value="F:metal ion binding"/>
    <property type="evidence" value="ECO:0007669"/>
    <property type="project" value="UniProtKB-KW"/>
</dbReference>
<dbReference type="InterPro" id="IPR051335">
    <property type="entry name" value="Alanyl-tRNA_Editing_Enzymes"/>
</dbReference>
<dbReference type="InterPro" id="IPR012947">
    <property type="entry name" value="tRNA_SAD"/>
</dbReference>
<dbReference type="Gene3D" id="3.30.980.10">
    <property type="entry name" value="Threonyl-trna Synthetase, Chain A, domain 2"/>
    <property type="match status" value="1"/>
</dbReference>
<dbReference type="GO" id="GO:0003676">
    <property type="term" value="F:nucleic acid binding"/>
    <property type="evidence" value="ECO:0007669"/>
    <property type="project" value="InterPro"/>
</dbReference>
<dbReference type="InterPro" id="IPR018163">
    <property type="entry name" value="Thr/Ala-tRNA-synth_IIc_edit"/>
</dbReference>
<evidence type="ECO:0000256" key="4">
    <source>
        <dbReference type="ARBA" id="ARBA00022833"/>
    </source>
</evidence>
<reference evidence="6 7" key="1">
    <citation type="journal article" date="2013" name="PLoS ONE">
        <title>Genomic analysis of Melioribacter roseus, facultatively anaerobic organotrophic bacterium representing a novel deep lineage within Bacteriodetes/Chlorobi group.</title>
        <authorList>
            <person name="Kadnikov V.V."/>
            <person name="Mardanov A.V."/>
            <person name="Podosokorskaya O.A."/>
            <person name="Gavrilov S.N."/>
            <person name="Kublanov I.V."/>
            <person name="Beletsky A.V."/>
            <person name="Bonch-Osmolovskaya E.A."/>
            <person name="Ravin N.V."/>
        </authorList>
    </citation>
    <scope>NUCLEOTIDE SEQUENCE [LARGE SCALE GENOMIC DNA]</scope>
    <source>
        <strain evidence="7">JCM 17771 / P3M-2</strain>
    </source>
</reference>
<dbReference type="PANTHER" id="PTHR43462:SF1">
    <property type="entry name" value="ALANYL-TRNA EDITING PROTEIN AARSD1"/>
    <property type="match status" value="1"/>
</dbReference>
<dbReference type="PROSITE" id="PS50860">
    <property type="entry name" value="AA_TRNA_LIGASE_II_ALA"/>
    <property type="match status" value="1"/>
</dbReference>
<dbReference type="KEGG" id="mro:MROS_0489"/>
<dbReference type="PATRIC" id="fig|1191523.3.peg.510"/>
<feature type="domain" description="Alanyl-transfer RNA synthetases family profile" evidence="5">
    <location>
        <begin position="1"/>
        <end position="149"/>
    </location>
</feature>
<dbReference type="PANTHER" id="PTHR43462">
    <property type="entry name" value="ALANYL-TRNA EDITING PROTEIN"/>
    <property type="match status" value="1"/>
</dbReference>
<evidence type="ECO:0000256" key="3">
    <source>
        <dbReference type="ARBA" id="ARBA00022723"/>
    </source>
</evidence>
<dbReference type="SUPFAM" id="SSF55186">
    <property type="entry name" value="ThrRS/AlaRS common domain"/>
    <property type="match status" value="1"/>
</dbReference>
<dbReference type="InterPro" id="IPR018165">
    <property type="entry name" value="Ala-tRNA-synth_IIc_core"/>
</dbReference>
<keyword evidence="3" id="KW-0479">Metal-binding</keyword>
<evidence type="ECO:0000256" key="2">
    <source>
        <dbReference type="ARBA" id="ARBA00004496"/>
    </source>
</evidence>
<keyword evidence="6" id="KW-0436">Ligase</keyword>
<gene>
    <name evidence="6" type="ordered locus">MROS_0489</name>
</gene>
<evidence type="ECO:0000313" key="6">
    <source>
        <dbReference type="EMBL" id="AFN73732.1"/>
    </source>
</evidence>
<evidence type="ECO:0000256" key="1">
    <source>
        <dbReference type="ARBA" id="ARBA00001947"/>
    </source>
</evidence>
<keyword evidence="6" id="KW-0030">Aminoacyl-tRNA synthetase</keyword>
<dbReference type="Proteomes" id="UP000009011">
    <property type="component" value="Chromosome"/>
</dbReference>
<dbReference type="GO" id="GO:0006419">
    <property type="term" value="P:alanyl-tRNA aminoacylation"/>
    <property type="evidence" value="ECO:0007669"/>
    <property type="project" value="InterPro"/>
</dbReference>
<dbReference type="RefSeq" id="WP_014855169.1">
    <property type="nucleotide sequence ID" value="NC_018178.1"/>
</dbReference>
<evidence type="ECO:0000259" key="5">
    <source>
        <dbReference type="PROSITE" id="PS50860"/>
    </source>
</evidence>
<dbReference type="GO" id="GO:0002161">
    <property type="term" value="F:aminoacyl-tRNA deacylase activity"/>
    <property type="evidence" value="ECO:0007669"/>
    <property type="project" value="UniProtKB-ARBA"/>
</dbReference>